<feature type="compositionally biased region" description="Basic and acidic residues" evidence="1">
    <location>
        <begin position="12"/>
        <end position="24"/>
    </location>
</feature>
<evidence type="ECO:0000313" key="3">
    <source>
        <dbReference type="EMBL" id="MBB6146461.1"/>
    </source>
</evidence>
<keyword evidence="4" id="KW-1185">Reference proteome</keyword>
<comment type="caution">
    <text evidence="3">The sequence shown here is derived from an EMBL/GenBank/DDBJ whole genome shotgun (WGS) entry which is preliminary data.</text>
</comment>
<dbReference type="Proteomes" id="UP000538666">
    <property type="component" value="Unassembled WGS sequence"/>
</dbReference>
<protein>
    <recommendedName>
        <fullName evidence="5">Transmembrane protein</fullName>
    </recommendedName>
</protein>
<dbReference type="RefSeq" id="WP_156185787.1">
    <property type="nucleotide sequence ID" value="NZ_JACHEK010000009.1"/>
</dbReference>
<feature type="compositionally biased region" description="Polar residues" evidence="1">
    <location>
        <begin position="212"/>
        <end position="221"/>
    </location>
</feature>
<proteinExistence type="predicted"/>
<evidence type="ECO:0008006" key="5">
    <source>
        <dbReference type="Google" id="ProtNLM"/>
    </source>
</evidence>
<feature type="transmembrane region" description="Helical" evidence="2">
    <location>
        <begin position="40"/>
        <end position="62"/>
    </location>
</feature>
<name>A0A841K5P6_9BACT</name>
<keyword evidence="2" id="KW-0472">Membrane</keyword>
<organism evidence="3 4">
    <name type="scientific">Silvibacterium bohemicum</name>
    <dbReference type="NCBI Taxonomy" id="1577686"/>
    <lineage>
        <taxon>Bacteria</taxon>
        <taxon>Pseudomonadati</taxon>
        <taxon>Acidobacteriota</taxon>
        <taxon>Terriglobia</taxon>
        <taxon>Terriglobales</taxon>
        <taxon>Acidobacteriaceae</taxon>
        <taxon>Silvibacterium</taxon>
    </lineage>
</organism>
<gene>
    <name evidence="3" type="ORF">HNQ77_004433</name>
</gene>
<feature type="region of interest" description="Disordered" evidence="1">
    <location>
        <begin position="1"/>
        <end position="24"/>
    </location>
</feature>
<dbReference type="AlphaFoldDB" id="A0A841K5P6"/>
<reference evidence="3 4" key="1">
    <citation type="submission" date="2020-08" db="EMBL/GenBank/DDBJ databases">
        <title>Genomic Encyclopedia of Type Strains, Phase IV (KMG-IV): sequencing the most valuable type-strain genomes for metagenomic binning, comparative biology and taxonomic classification.</title>
        <authorList>
            <person name="Goeker M."/>
        </authorList>
    </citation>
    <scope>NUCLEOTIDE SEQUENCE [LARGE SCALE GENOMIC DNA]</scope>
    <source>
        <strain evidence="3 4">DSM 103733</strain>
    </source>
</reference>
<sequence length="221" mass="24144">MPTHNPSDVPENDAHGHPSPDMAHSVREGYEVTDVSVQGIFVFLVGLFACVAVFFVFCFGMGKVINNALSKSDGPVNKWNASSAEPTGKLRNMESNPAQEQQELHQLTQSFPTPRLQVDDGNQDVAGLHEREDLLLDHYSWIDRGQGKVRIPIERAMELIAQRGLPVAPAVTNTEPLMAGDSKPVVQVPLTNGFARTAFEQEEESATRLPGEQSSAKANNN</sequence>
<evidence type="ECO:0000256" key="2">
    <source>
        <dbReference type="SAM" id="Phobius"/>
    </source>
</evidence>
<evidence type="ECO:0000313" key="4">
    <source>
        <dbReference type="Proteomes" id="UP000538666"/>
    </source>
</evidence>
<accession>A0A841K5P6</accession>
<keyword evidence="2" id="KW-0812">Transmembrane</keyword>
<feature type="region of interest" description="Disordered" evidence="1">
    <location>
        <begin position="201"/>
        <end position="221"/>
    </location>
</feature>
<dbReference type="OrthoDB" id="129807at2"/>
<evidence type="ECO:0000256" key="1">
    <source>
        <dbReference type="SAM" id="MobiDB-lite"/>
    </source>
</evidence>
<keyword evidence="2" id="KW-1133">Transmembrane helix</keyword>
<dbReference type="EMBL" id="JACHEK010000009">
    <property type="protein sequence ID" value="MBB6146461.1"/>
    <property type="molecule type" value="Genomic_DNA"/>
</dbReference>